<comment type="caution">
    <text evidence="1">The sequence shown here is derived from an EMBL/GenBank/DDBJ whole genome shotgun (WGS) entry which is preliminary data.</text>
</comment>
<gene>
    <name evidence="1" type="ORF">CK203_105782</name>
</gene>
<evidence type="ECO:0000313" key="2">
    <source>
        <dbReference type="Proteomes" id="UP000288805"/>
    </source>
</evidence>
<dbReference type="AlphaFoldDB" id="A0A438D2L3"/>
<accession>A0A438D2L3</accession>
<proteinExistence type="predicted"/>
<protein>
    <submittedName>
        <fullName evidence="1">Uncharacterized protein</fullName>
    </submittedName>
</protein>
<evidence type="ECO:0000313" key="1">
    <source>
        <dbReference type="EMBL" id="RVW29718.1"/>
    </source>
</evidence>
<organism evidence="1 2">
    <name type="scientific">Vitis vinifera</name>
    <name type="common">Grape</name>
    <dbReference type="NCBI Taxonomy" id="29760"/>
    <lineage>
        <taxon>Eukaryota</taxon>
        <taxon>Viridiplantae</taxon>
        <taxon>Streptophyta</taxon>
        <taxon>Embryophyta</taxon>
        <taxon>Tracheophyta</taxon>
        <taxon>Spermatophyta</taxon>
        <taxon>Magnoliopsida</taxon>
        <taxon>eudicotyledons</taxon>
        <taxon>Gunneridae</taxon>
        <taxon>Pentapetalae</taxon>
        <taxon>rosids</taxon>
        <taxon>Vitales</taxon>
        <taxon>Vitaceae</taxon>
        <taxon>Viteae</taxon>
        <taxon>Vitis</taxon>
    </lineage>
</organism>
<name>A0A438D2L3_VITVI</name>
<reference evidence="1 2" key="1">
    <citation type="journal article" date="2018" name="PLoS Genet.">
        <title>Population sequencing reveals clonal diversity and ancestral inbreeding in the grapevine cultivar Chardonnay.</title>
        <authorList>
            <person name="Roach M.J."/>
            <person name="Johnson D.L."/>
            <person name="Bohlmann J."/>
            <person name="van Vuuren H.J."/>
            <person name="Jones S.J."/>
            <person name="Pretorius I.S."/>
            <person name="Schmidt S.A."/>
            <person name="Borneman A.R."/>
        </authorList>
    </citation>
    <scope>NUCLEOTIDE SEQUENCE [LARGE SCALE GENOMIC DNA]</scope>
    <source>
        <strain evidence="2">cv. Chardonnay</strain>
        <tissue evidence="1">Leaf</tissue>
    </source>
</reference>
<sequence>MVRTLKVSVERKTFLDEVGWLIEQLTKAIEMKSYMGFNKKYRGKFSVHLMEVCFNNHGRFIRILEFATNRKSTFLVIPKGEKGRGWENLKSAMSSMLVVPSLNAVDKGRQYREERFIHNPIGPLYRSFVNTVRDEGPRRGGLVPVGRWTRAVVSECNADCVNWVEVGRVVARSLRQKGVATIVPFSGGKGLFFVEMIEEALFL</sequence>
<dbReference type="Proteomes" id="UP000288805">
    <property type="component" value="Unassembled WGS sequence"/>
</dbReference>
<dbReference type="EMBL" id="QGNW01001828">
    <property type="protein sequence ID" value="RVW29718.1"/>
    <property type="molecule type" value="Genomic_DNA"/>
</dbReference>